<keyword evidence="1" id="KW-0732">Signal</keyword>
<dbReference type="OrthoDB" id="262245at2"/>
<evidence type="ECO:0000313" key="5">
    <source>
        <dbReference type="Proteomes" id="UP000051634"/>
    </source>
</evidence>
<keyword evidence="5" id="KW-1185">Reference proteome</keyword>
<dbReference type="Proteomes" id="UP000051276">
    <property type="component" value="Unassembled WGS sequence"/>
</dbReference>
<feature type="chain" id="PRO_5007432578" description="Lipoprotein" evidence="1">
    <location>
        <begin position="21"/>
        <end position="315"/>
    </location>
</feature>
<comment type="caution">
    <text evidence="3">The sequence shown here is derived from an EMBL/GenBank/DDBJ whole genome shotgun (WGS) entry which is preliminary data.</text>
</comment>
<proteinExistence type="predicted"/>
<evidence type="ECO:0000313" key="3">
    <source>
        <dbReference type="EMBL" id="KRT60021.1"/>
    </source>
</evidence>
<gene>
    <name evidence="2" type="ORF">Ga0074115_11137</name>
    <name evidence="3" type="ORF">Ga0076813_16463</name>
</gene>
<dbReference type="Proteomes" id="UP000051634">
    <property type="component" value="Unassembled WGS sequence"/>
</dbReference>
<sequence>MNKIFTLITSALFISMLAGCGGGGSATADIAYAGKESQATLDTNNAKPIVEGTVGNAQIGAGTGTGFASRQGDSAPLNLSVSRSLLRGLEAARQQQVMRSERQARSDAATVFCKNEEGTEEGSINYNLIIDDSTNAVSGDFNFIACNQDGVVIDGLLSITGTVDAFGNFQQVAMTFTSLATSIGSTSVTLNGTLEASYSGNQITIVMNVAMLNDGTGQVEKVENYLITYTDNYSYASLTISGRYYHPDYGFVEITTLSPILINNGDEYPSSGIVQLDGALGTMARVTIISNTQYFLEVDTDGDGALEVPGSTENW</sequence>
<organism evidence="3 4">
    <name type="scientific">endosymbiont of Ridgeia piscesae</name>
    <dbReference type="NCBI Taxonomy" id="54398"/>
    <lineage>
        <taxon>Bacteria</taxon>
        <taxon>Pseudomonadati</taxon>
        <taxon>Pseudomonadota</taxon>
        <taxon>Gammaproteobacteria</taxon>
        <taxon>sulfur-oxidizing symbionts</taxon>
    </lineage>
</organism>
<evidence type="ECO:0008006" key="6">
    <source>
        <dbReference type="Google" id="ProtNLM"/>
    </source>
</evidence>
<dbReference type="STRING" id="54398.Ga0074115_11137"/>
<dbReference type="AlphaFoldDB" id="A0A0T5ZBZ0"/>
<dbReference type="EMBL" id="LDXT01000086">
    <property type="protein sequence ID" value="KRT54914.1"/>
    <property type="molecule type" value="Genomic_DNA"/>
</dbReference>
<accession>A0A0T5ZBZ0</accession>
<dbReference type="PROSITE" id="PS51257">
    <property type="entry name" value="PROKAR_LIPOPROTEIN"/>
    <property type="match status" value="1"/>
</dbReference>
<reference evidence="4 5" key="1">
    <citation type="submission" date="2015-11" db="EMBL/GenBank/DDBJ databases">
        <title>The genome of Candidatus Endoriftia persephone in Ridgeia piscesae and population structure of the North Eastern Pacific vestimentiferan symbionts.</title>
        <authorList>
            <person name="Perez M."/>
            <person name="Juniper K.S."/>
        </authorList>
    </citation>
    <scope>NUCLEOTIDE SEQUENCE [LARGE SCALE GENOMIC DNA]</scope>
    <source>
        <strain evidence="3">Ind10</strain>
        <strain evidence="2">Ind11</strain>
    </source>
</reference>
<name>A0A0T5ZBZ0_9GAMM</name>
<dbReference type="RefSeq" id="WP_057956034.1">
    <property type="nucleotide sequence ID" value="NZ_KQ556904.1"/>
</dbReference>
<feature type="signal peptide" evidence="1">
    <location>
        <begin position="1"/>
        <end position="20"/>
    </location>
</feature>
<dbReference type="EMBL" id="LMXI01000048">
    <property type="protein sequence ID" value="KRT60021.1"/>
    <property type="molecule type" value="Genomic_DNA"/>
</dbReference>
<evidence type="ECO:0000313" key="4">
    <source>
        <dbReference type="Proteomes" id="UP000051276"/>
    </source>
</evidence>
<evidence type="ECO:0000313" key="2">
    <source>
        <dbReference type="EMBL" id="KRT54914.1"/>
    </source>
</evidence>
<evidence type="ECO:0000256" key="1">
    <source>
        <dbReference type="SAM" id="SignalP"/>
    </source>
</evidence>
<protein>
    <recommendedName>
        <fullName evidence="6">Lipoprotein</fullName>
    </recommendedName>
</protein>